<reference evidence="1" key="1">
    <citation type="submission" date="2018-10" db="EMBL/GenBank/DDBJ databases">
        <title>Hidden diversity of soil giant viruses.</title>
        <authorList>
            <person name="Schulz F."/>
            <person name="Alteio L."/>
            <person name="Goudeau D."/>
            <person name="Ryan E.M."/>
            <person name="Malmstrom R.R."/>
            <person name="Blanchard J."/>
            <person name="Woyke T."/>
        </authorList>
    </citation>
    <scope>NUCLEOTIDE SEQUENCE</scope>
    <source>
        <strain evidence="1">HYV1</strain>
    </source>
</reference>
<accession>A0A3G5A752</accession>
<name>A0A3G5A752_9VIRU</name>
<sequence length="437" mass="50455">MTYLTEQSINRSAYMDNLQSALNQSSNNSILLSNALERGDNKKYGLYAYIEVPEKNTKKIIRQRIEILRHCSSKDIDELFLKITDKNCICGIYFEQFEISSAVLTMLERCTKINRLRIYYCTSPFNIKKILLKSNIKHFSLTATYISPADLGFILDKDLCSLELRDISFVSSTDSLKTRPNTYGPIKEHLLSSHEITLLTKKFSTANLTSIDLNHCDNKFAEILFSSENISLQNLYYTPYPRYKSTIPESLYALFEKFISTHPKIVDLRTSENIASKIVNGLIISPSIERIHLAIESKYSNATEIHQDYLIPLTELIKHTKKINDFTLTHRLSSSALTEGPPFPDLQSCIKIFQALLENKTIEQFQCTVHSFDEIIEFIKIIPHTSKTLRKATIEYEFCPIGDNDFDSEKFNTKYNNYQQIIDTLLTEKFIQYNHES</sequence>
<dbReference type="EMBL" id="MK072386">
    <property type="protein sequence ID" value="AYV83076.1"/>
    <property type="molecule type" value="Genomic_DNA"/>
</dbReference>
<proteinExistence type="predicted"/>
<evidence type="ECO:0000313" key="1">
    <source>
        <dbReference type="EMBL" id="AYV83076.1"/>
    </source>
</evidence>
<gene>
    <name evidence="1" type="ORF">Hyperionvirus4_41</name>
</gene>
<protein>
    <submittedName>
        <fullName evidence="1">Uncharacterized protein</fullName>
    </submittedName>
</protein>
<organism evidence="1">
    <name type="scientific">Hyperionvirus sp</name>
    <dbReference type="NCBI Taxonomy" id="2487770"/>
    <lineage>
        <taxon>Viruses</taxon>
        <taxon>Varidnaviria</taxon>
        <taxon>Bamfordvirae</taxon>
        <taxon>Nucleocytoviricota</taxon>
        <taxon>Megaviricetes</taxon>
        <taxon>Imitervirales</taxon>
        <taxon>Mimiviridae</taxon>
        <taxon>Klosneuvirinae</taxon>
    </lineage>
</organism>